<name>A0A2V5IRV3_9MICC</name>
<evidence type="ECO:0000313" key="4">
    <source>
        <dbReference type="EMBL" id="PYI38741.1"/>
    </source>
</evidence>
<evidence type="ECO:0000256" key="2">
    <source>
        <dbReference type="SAM" id="MobiDB-lite"/>
    </source>
</evidence>
<dbReference type="InterPro" id="IPR008462">
    <property type="entry name" value="CsbD"/>
</dbReference>
<dbReference type="AlphaFoldDB" id="A0A2V5IRV3"/>
<comment type="similarity">
    <text evidence="1">Belongs to the UPF0337 (CsbD) family.</text>
</comment>
<dbReference type="EMBL" id="QJVC01000006">
    <property type="protein sequence ID" value="PYI38741.1"/>
    <property type="molecule type" value="Genomic_DNA"/>
</dbReference>
<comment type="caution">
    <text evidence="4">The sequence shown here is derived from an EMBL/GenBank/DDBJ whole genome shotgun (WGS) entry which is preliminary data.</text>
</comment>
<accession>A0A2V5IRV3</accession>
<gene>
    <name evidence="4" type="ORF">CVS30_08810</name>
</gene>
<dbReference type="Pfam" id="PF05532">
    <property type="entry name" value="CsbD"/>
    <property type="match status" value="1"/>
</dbReference>
<sequence>MADKFDAAKDKVAGKVKESVGKATDDHSKVFEGKLEQAKGAAKDKLADAKAHLEEDASDVHTDDTEGGTYVSHKE</sequence>
<evidence type="ECO:0000313" key="5">
    <source>
        <dbReference type="Proteomes" id="UP000247980"/>
    </source>
</evidence>
<dbReference type="SUPFAM" id="SSF69047">
    <property type="entry name" value="Hypothetical protein YjbJ"/>
    <property type="match status" value="1"/>
</dbReference>
<dbReference type="Proteomes" id="UP000247980">
    <property type="component" value="Unassembled WGS sequence"/>
</dbReference>
<feature type="compositionally biased region" description="Basic and acidic residues" evidence="2">
    <location>
        <begin position="41"/>
        <end position="64"/>
    </location>
</feature>
<organism evidence="4 5">
    <name type="scientific">Arthrobacter psychrolactophilus</name>
    <dbReference type="NCBI Taxonomy" id="92442"/>
    <lineage>
        <taxon>Bacteria</taxon>
        <taxon>Bacillati</taxon>
        <taxon>Actinomycetota</taxon>
        <taxon>Actinomycetes</taxon>
        <taxon>Micrococcales</taxon>
        <taxon>Micrococcaceae</taxon>
        <taxon>Arthrobacter</taxon>
    </lineage>
</organism>
<dbReference type="Gene3D" id="1.10.1470.10">
    <property type="entry name" value="YjbJ"/>
    <property type="match status" value="1"/>
</dbReference>
<keyword evidence="5" id="KW-1185">Reference proteome</keyword>
<reference evidence="4 5" key="1">
    <citation type="submission" date="2018-05" db="EMBL/GenBank/DDBJ databases">
        <title>Genetic diversity of glacier-inhabiting Cryobacterium bacteria in China and description of Cryobacterium mengkeensis sp. nov. and Arthrobacter glacialis sp. nov.</title>
        <authorList>
            <person name="Liu Q."/>
            <person name="Xin Y.-H."/>
        </authorList>
    </citation>
    <scope>NUCLEOTIDE SEQUENCE [LARGE SCALE GENOMIC DNA]</scope>
    <source>
        <strain evidence="4 5">B7</strain>
    </source>
</reference>
<feature type="region of interest" description="Disordered" evidence="2">
    <location>
        <begin position="1"/>
        <end position="27"/>
    </location>
</feature>
<evidence type="ECO:0000259" key="3">
    <source>
        <dbReference type="Pfam" id="PF05532"/>
    </source>
</evidence>
<proteinExistence type="inferred from homology"/>
<dbReference type="InterPro" id="IPR036629">
    <property type="entry name" value="YjbJ_sf"/>
</dbReference>
<protein>
    <submittedName>
        <fullName evidence="4">CsbD family protein</fullName>
    </submittedName>
</protein>
<evidence type="ECO:0000256" key="1">
    <source>
        <dbReference type="ARBA" id="ARBA00009129"/>
    </source>
</evidence>
<feature type="region of interest" description="Disordered" evidence="2">
    <location>
        <begin position="41"/>
        <end position="75"/>
    </location>
</feature>
<feature type="domain" description="CsbD-like" evidence="3">
    <location>
        <begin position="3"/>
        <end position="53"/>
    </location>
</feature>